<keyword evidence="4 6" id="KW-0472">Membrane</keyword>
<feature type="compositionally biased region" description="Basic and acidic residues" evidence="5">
    <location>
        <begin position="222"/>
        <end position="239"/>
    </location>
</feature>
<protein>
    <submittedName>
        <fullName evidence="7">High-affinity Zn(2+) transporter zrt1</fullName>
    </submittedName>
</protein>
<evidence type="ECO:0000313" key="8">
    <source>
        <dbReference type="Proteomes" id="UP000777482"/>
    </source>
</evidence>
<feature type="transmembrane region" description="Helical" evidence="6">
    <location>
        <begin position="260"/>
        <end position="283"/>
    </location>
</feature>
<feature type="transmembrane region" description="Helical" evidence="6">
    <location>
        <begin position="369"/>
        <end position="390"/>
    </location>
</feature>
<dbReference type="OrthoDB" id="448280at2759"/>
<dbReference type="InterPro" id="IPR003689">
    <property type="entry name" value="ZIP"/>
</dbReference>
<dbReference type="GO" id="GO:0005385">
    <property type="term" value="F:zinc ion transmembrane transporter activity"/>
    <property type="evidence" value="ECO:0007669"/>
    <property type="project" value="TreeGrafter"/>
</dbReference>
<evidence type="ECO:0000256" key="3">
    <source>
        <dbReference type="ARBA" id="ARBA00022989"/>
    </source>
</evidence>
<organism evidence="7 8">
    <name type="scientific">Rhodotorula mucilaginosa</name>
    <name type="common">Yeast</name>
    <name type="synonym">Rhodotorula rubra</name>
    <dbReference type="NCBI Taxonomy" id="5537"/>
    <lineage>
        <taxon>Eukaryota</taxon>
        <taxon>Fungi</taxon>
        <taxon>Dikarya</taxon>
        <taxon>Basidiomycota</taxon>
        <taxon>Pucciniomycotina</taxon>
        <taxon>Microbotryomycetes</taxon>
        <taxon>Sporidiobolales</taxon>
        <taxon>Sporidiobolaceae</taxon>
        <taxon>Rhodotorula</taxon>
    </lineage>
</organism>
<feature type="transmembrane region" description="Helical" evidence="6">
    <location>
        <begin position="295"/>
        <end position="317"/>
    </location>
</feature>
<dbReference type="AlphaFoldDB" id="A0A9P7B6Q0"/>
<feature type="transmembrane region" description="Helical" evidence="6">
    <location>
        <begin position="411"/>
        <end position="429"/>
    </location>
</feature>
<name>A0A9P7B6Q0_RHOMI</name>
<feature type="transmembrane region" description="Helical" evidence="6">
    <location>
        <begin position="161"/>
        <end position="181"/>
    </location>
</feature>
<dbReference type="PANTHER" id="PTHR11040:SF32">
    <property type="entry name" value="ZINC-REGULATED TRANSPORTER 1"/>
    <property type="match status" value="1"/>
</dbReference>
<reference evidence="7 8" key="1">
    <citation type="submission" date="2020-11" db="EMBL/GenBank/DDBJ databases">
        <title>Kefir isolates.</title>
        <authorList>
            <person name="Marcisauskas S."/>
            <person name="Kim Y."/>
            <person name="Blasche S."/>
        </authorList>
    </citation>
    <scope>NUCLEOTIDE SEQUENCE [LARGE SCALE GENOMIC DNA]</scope>
    <source>
        <strain evidence="7 8">KR</strain>
    </source>
</reference>
<accession>A0A9P7B6Q0</accession>
<keyword evidence="8" id="KW-1185">Reference proteome</keyword>
<keyword evidence="3 6" id="KW-1133">Transmembrane helix</keyword>
<sequence>MISRPICDPATERVSAQIFPAAGNFAATSLPAHRLRFGVPLPTTRPNRARKQTPSTIALSTRTMSDVEDACGPTSVGRVGLRVGAIFVILVTSVFGTMFPILSKRVPFLRRAIPGSLFDFVKFFGSGVILATGKFALLSTSLGGIRSEGGCLNDAWGDYPYAFGLCLLSLFLTFVTQMVAFRLGTEALAKLGNSSTRPHVHVIGHPGHVQEQDRIAASGRRNGSEDETARADSLEKGEEGTTADDDDEEAFLDASEKNPVVAQIMGVATLEFGVCLHSVIIGSTLAVTEDSGFDVLFIVIIFHQMFEGLGLGTRLAFLRLDRQYSWIPWLGACLYSLCTPIGMAIGLGVREGLIVGYGWMDQNMNGATASITSGVLDGISSGILLYTALVELIAHEFIFNKLYHTCSWLRLWFSLGAFAIGAGLMALLGKWA</sequence>
<evidence type="ECO:0000256" key="6">
    <source>
        <dbReference type="SAM" id="Phobius"/>
    </source>
</evidence>
<dbReference type="Pfam" id="PF02535">
    <property type="entry name" value="Zip"/>
    <property type="match status" value="1"/>
</dbReference>
<feature type="region of interest" description="Disordered" evidence="5">
    <location>
        <begin position="212"/>
        <end position="246"/>
    </location>
</feature>
<comment type="caution">
    <text evidence="7">The sequence shown here is derived from an EMBL/GenBank/DDBJ whole genome shotgun (WGS) entry which is preliminary data.</text>
</comment>
<proteinExistence type="predicted"/>
<feature type="transmembrane region" description="Helical" evidence="6">
    <location>
        <begin position="329"/>
        <end position="349"/>
    </location>
</feature>
<dbReference type="GO" id="GO:0005886">
    <property type="term" value="C:plasma membrane"/>
    <property type="evidence" value="ECO:0007669"/>
    <property type="project" value="TreeGrafter"/>
</dbReference>
<evidence type="ECO:0000256" key="5">
    <source>
        <dbReference type="SAM" id="MobiDB-lite"/>
    </source>
</evidence>
<evidence type="ECO:0000256" key="4">
    <source>
        <dbReference type="ARBA" id="ARBA00023136"/>
    </source>
</evidence>
<keyword evidence="2 6" id="KW-0812">Transmembrane</keyword>
<evidence type="ECO:0000313" key="7">
    <source>
        <dbReference type="EMBL" id="KAG0661073.1"/>
    </source>
</evidence>
<evidence type="ECO:0000256" key="2">
    <source>
        <dbReference type="ARBA" id="ARBA00022692"/>
    </source>
</evidence>
<dbReference type="EMBL" id="PUHQ01000038">
    <property type="protein sequence ID" value="KAG0661073.1"/>
    <property type="molecule type" value="Genomic_DNA"/>
</dbReference>
<comment type="subcellular location">
    <subcellularLocation>
        <location evidence="1">Membrane</location>
        <topology evidence="1">Multi-pass membrane protein</topology>
    </subcellularLocation>
</comment>
<dbReference type="PANTHER" id="PTHR11040">
    <property type="entry name" value="ZINC/IRON TRANSPORTER"/>
    <property type="match status" value="1"/>
</dbReference>
<feature type="transmembrane region" description="Helical" evidence="6">
    <location>
        <begin position="123"/>
        <end position="141"/>
    </location>
</feature>
<feature type="transmembrane region" description="Helical" evidence="6">
    <location>
        <begin position="83"/>
        <end position="102"/>
    </location>
</feature>
<evidence type="ECO:0000256" key="1">
    <source>
        <dbReference type="ARBA" id="ARBA00004141"/>
    </source>
</evidence>
<dbReference type="Proteomes" id="UP000777482">
    <property type="component" value="Unassembled WGS sequence"/>
</dbReference>
<gene>
    <name evidence="7" type="primary">ZRT1_2</name>
    <name evidence="7" type="ORF">C6P46_004180</name>
</gene>